<dbReference type="NCBIfam" id="TIGR00084">
    <property type="entry name" value="ruvA"/>
    <property type="match status" value="1"/>
</dbReference>
<dbReference type="SUPFAM" id="SSF50249">
    <property type="entry name" value="Nucleic acid-binding proteins"/>
    <property type="match status" value="1"/>
</dbReference>
<dbReference type="EMBL" id="CAEZVL010000123">
    <property type="protein sequence ID" value="CAB4633862.1"/>
    <property type="molecule type" value="Genomic_DNA"/>
</dbReference>
<evidence type="ECO:0000259" key="5">
    <source>
        <dbReference type="SMART" id="SM00278"/>
    </source>
</evidence>
<evidence type="ECO:0000256" key="2">
    <source>
        <dbReference type="ARBA" id="ARBA00022763"/>
    </source>
</evidence>
<feature type="domain" description="Helix-hairpin-helix DNA-binding motif class 1" evidence="5">
    <location>
        <begin position="84"/>
        <end position="103"/>
    </location>
</feature>
<keyword evidence="1" id="KW-0963">Cytoplasm</keyword>
<dbReference type="GO" id="GO:0006310">
    <property type="term" value="P:DNA recombination"/>
    <property type="evidence" value="ECO:0007669"/>
    <property type="project" value="InterPro"/>
</dbReference>
<dbReference type="InterPro" id="IPR036267">
    <property type="entry name" value="RuvA_C_sf"/>
</dbReference>
<dbReference type="Pfam" id="PF01330">
    <property type="entry name" value="RuvA_N"/>
    <property type="match status" value="1"/>
</dbReference>
<evidence type="ECO:0000256" key="3">
    <source>
        <dbReference type="ARBA" id="ARBA00023125"/>
    </source>
</evidence>
<gene>
    <name evidence="6" type="ORF">UFOPK1960_00854</name>
</gene>
<reference evidence="6" key="1">
    <citation type="submission" date="2020-05" db="EMBL/GenBank/DDBJ databases">
        <authorList>
            <person name="Chiriac C."/>
            <person name="Salcher M."/>
            <person name="Ghai R."/>
            <person name="Kavagutti S V."/>
        </authorList>
    </citation>
    <scope>NUCLEOTIDE SEQUENCE</scope>
</reference>
<dbReference type="GO" id="GO:0003677">
    <property type="term" value="F:DNA binding"/>
    <property type="evidence" value="ECO:0007669"/>
    <property type="project" value="UniProtKB-KW"/>
</dbReference>
<dbReference type="InterPro" id="IPR013849">
    <property type="entry name" value="DNA_helicase_Holl-junc_RuvA_I"/>
</dbReference>
<dbReference type="Pfam" id="PF14520">
    <property type="entry name" value="HHH_5"/>
    <property type="match status" value="1"/>
</dbReference>
<dbReference type="GO" id="GO:0006281">
    <property type="term" value="P:DNA repair"/>
    <property type="evidence" value="ECO:0007669"/>
    <property type="project" value="UniProtKB-KW"/>
</dbReference>
<dbReference type="Pfam" id="PF07499">
    <property type="entry name" value="RuvA_C"/>
    <property type="match status" value="1"/>
</dbReference>
<dbReference type="Gene3D" id="1.10.150.20">
    <property type="entry name" value="5' to 3' exonuclease, C-terminal subdomain"/>
    <property type="match status" value="1"/>
</dbReference>
<evidence type="ECO:0000256" key="1">
    <source>
        <dbReference type="ARBA" id="ARBA00022490"/>
    </source>
</evidence>
<dbReference type="GO" id="GO:0009379">
    <property type="term" value="C:Holliday junction helicase complex"/>
    <property type="evidence" value="ECO:0007669"/>
    <property type="project" value="InterPro"/>
</dbReference>
<evidence type="ECO:0000256" key="4">
    <source>
        <dbReference type="ARBA" id="ARBA00023204"/>
    </source>
</evidence>
<dbReference type="GO" id="GO:0005524">
    <property type="term" value="F:ATP binding"/>
    <property type="evidence" value="ECO:0007669"/>
    <property type="project" value="InterPro"/>
</dbReference>
<evidence type="ECO:0000313" key="6">
    <source>
        <dbReference type="EMBL" id="CAB4633862.1"/>
    </source>
</evidence>
<dbReference type="HAMAP" id="MF_00031">
    <property type="entry name" value="DNA_HJ_migration_RuvA"/>
    <property type="match status" value="1"/>
</dbReference>
<dbReference type="SUPFAM" id="SSF47781">
    <property type="entry name" value="RuvA domain 2-like"/>
    <property type="match status" value="1"/>
</dbReference>
<protein>
    <submittedName>
        <fullName evidence="6">Unannotated protein</fullName>
    </submittedName>
</protein>
<keyword evidence="4" id="KW-0234">DNA repair</keyword>
<proteinExistence type="inferred from homology"/>
<dbReference type="AlphaFoldDB" id="A0A6J6JA01"/>
<dbReference type="CDD" id="cd14332">
    <property type="entry name" value="UBA_RuvA_C"/>
    <property type="match status" value="1"/>
</dbReference>
<dbReference type="InterPro" id="IPR003583">
    <property type="entry name" value="Hlx-hairpin-Hlx_DNA-bd_motif"/>
</dbReference>
<name>A0A6J6JA01_9ZZZZ</name>
<dbReference type="InterPro" id="IPR011114">
    <property type="entry name" value="RuvA_C"/>
</dbReference>
<dbReference type="InterPro" id="IPR000085">
    <property type="entry name" value="RuvA"/>
</dbReference>
<dbReference type="Gene3D" id="2.40.50.140">
    <property type="entry name" value="Nucleic acid-binding proteins"/>
    <property type="match status" value="1"/>
</dbReference>
<keyword evidence="3" id="KW-0238">DNA-binding</keyword>
<dbReference type="InterPro" id="IPR010994">
    <property type="entry name" value="RuvA_2-like"/>
</dbReference>
<feature type="domain" description="Helix-hairpin-helix DNA-binding motif class 1" evidence="5">
    <location>
        <begin position="119"/>
        <end position="138"/>
    </location>
</feature>
<organism evidence="6">
    <name type="scientific">freshwater metagenome</name>
    <dbReference type="NCBI Taxonomy" id="449393"/>
    <lineage>
        <taxon>unclassified sequences</taxon>
        <taxon>metagenomes</taxon>
        <taxon>ecological metagenomes</taxon>
    </lineage>
</organism>
<dbReference type="SMART" id="SM00278">
    <property type="entry name" value="HhH1"/>
    <property type="match status" value="2"/>
</dbReference>
<dbReference type="SUPFAM" id="SSF46929">
    <property type="entry name" value="DNA helicase RuvA subunit, C-terminal domain"/>
    <property type="match status" value="1"/>
</dbReference>
<dbReference type="InterPro" id="IPR012340">
    <property type="entry name" value="NA-bd_OB-fold"/>
</dbReference>
<keyword evidence="2" id="KW-0227">DNA damage</keyword>
<accession>A0A6J6JA01</accession>
<sequence length="209" mass="22483">MVGFEAGRRLEMIGSLRGSVLERHTEGSVLIEVAGVGYSVTVIPRTLAELEPTSPVFLFIYHHIREDAQTLFGFLTRDEKSTFQTLIGTHGVGPSLAMAILGTLAPSALFEVVASGDLAALTLVPGVGKKTAERLLIELKNRLSLPLLHDSQTGHSGRSSVVSDVREALLGLGYTEGEIREVLRELPAQESAETLLRDALQMLGVRRAG</sequence>
<dbReference type="Gene3D" id="1.10.8.10">
    <property type="entry name" value="DNA helicase RuvA subunit, C-terminal domain"/>
    <property type="match status" value="1"/>
</dbReference>
<dbReference type="GO" id="GO:0009378">
    <property type="term" value="F:four-way junction helicase activity"/>
    <property type="evidence" value="ECO:0007669"/>
    <property type="project" value="InterPro"/>
</dbReference>